<evidence type="ECO:0000313" key="6">
    <source>
        <dbReference type="Proteomes" id="UP000011116"/>
    </source>
</evidence>
<feature type="domain" description="HTH myb-type" evidence="4">
    <location>
        <begin position="61"/>
        <end position="124"/>
    </location>
</feature>
<feature type="domain" description="Myb-like" evidence="3">
    <location>
        <begin position="69"/>
        <end position="120"/>
    </location>
</feature>
<proteinExistence type="predicted"/>
<dbReference type="Pfam" id="PF13921">
    <property type="entry name" value="Myb_DNA-bind_6"/>
    <property type="match status" value="1"/>
</dbReference>
<dbReference type="Proteomes" id="UP000011116">
    <property type="component" value="Chromosome 2H"/>
</dbReference>
<protein>
    <recommendedName>
        <fullName evidence="7">Myb-like domain-containing protein</fullName>
    </recommendedName>
</protein>
<reference evidence="5" key="2">
    <citation type="submission" date="2020-10" db="EMBL/GenBank/DDBJ databases">
        <authorList>
            <person name="Scholz U."/>
            <person name="Mascher M."/>
            <person name="Fiebig A."/>
        </authorList>
    </citation>
    <scope>NUCLEOTIDE SEQUENCE [LARGE SCALE GENOMIC DNA]</scope>
    <source>
        <strain evidence="5">cv. Morex</strain>
    </source>
</reference>
<keyword evidence="1" id="KW-0238">DNA-binding</keyword>
<dbReference type="PROSITE" id="PS50090">
    <property type="entry name" value="MYB_LIKE"/>
    <property type="match status" value="1"/>
</dbReference>
<dbReference type="PANTHER" id="PTHR47122:SF9">
    <property type="entry name" value="GENOME ASSEMBLY, CHROMOSOME: II"/>
    <property type="match status" value="1"/>
</dbReference>
<evidence type="ECO:0000259" key="4">
    <source>
        <dbReference type="PROSITE" id="PS51294"/>
    </source>
</evidence>
<dbReference type="GO" id="GO:0003677">
    <property type="term" value="F:DNA binding"/>
    <property type="evidence" value="ECO:0007669"/>
    <property type="project" value="UniProtKB-KW"/>
</dbReference>
<reference evidence="6" key="1">
    <citation type="journal article" date="2012" name="Nature">
        <title>A physical, genetic and functional sequence assembly of the barley genome.</title>
        <authorList>
            <consortium name="The International Barley Genome Sequencing Consortium"/>
            <person name="Mayer K.F."/>
            <person name="Waugh R."/>
            <person name="Brown J.W."/>
            <person name="Schulman A."/>
            <person name="Langridge P."/>
            <person name="Platzer M."/>
            <person name="Fincher G.B."/>
            <person name="Muehlbauer G.J."/>
            <person name="Sato K."/>
            <person name="Close T.J."/>
            <person name="Wise R.P."/>
            <person name="Stein N."/>
        </authorList>
    </citation>
    <scope>NUCLEOTIDE SEQUENCE [LARGE SCALE GENOMIC DNA]</scope>
    <source>
        <strain evidence="6">cv. Morex</strain>
    </source>
</reference>
<dbReference type="Gene3D" id="1.10.246.220">
    <property type="match status" value="1"/>
</dbReference>
<evidence type="ECO:0000256" key="2">
    <source>
        <dbReference type="SAM" id="MobiDB-lite"/>
    </source>
</evidence>
<dbReference type="CDD" id="cd11660">
    <property type="entry name" value="SANT_TRF"/>
    <property type="match status" value="1"/>
</dbReference>
<keyword evidence="6" id="KW-1185">Reference proteome</keyword>
<evidence type="ECO:0000259" key="3">
    <source>
        <dbReference type="PROSITE" id="PS50090"/>
    </source>
</evidence>
<dbReference type="InterPro" id="IPR009057">
    <property type="entry name" value="Homeodomain-like_sf"/>
</dbReference>
<feature type="region of interest" description="Disordered" evidence="2">
    <location>
        <begin position="52"/>
        <end position="71"/>
    </location>
</feature>
<dbReference type="Gramene" id="HORVU.MOREX.r2.2HG0086530.1">
    <property type="protein sequence ID" value="HORVU.MOREX.r2.2HG0086530.1"/>
    <property type="gene ID" value="HORVU.MOREX.r2.2HG0086530"/>
</dbReference>
<evidence type="ECO:0000256" key="1">
    <source>
        <dbReference type="ARBA" id="ARBA00023125"/>
    </source>
</evidence>
<name>A0A8I6WQK7_HORVV</name>
<dbReference type="Gramene" id="HORVU.MOREX.r3.2HG0105310.1">
    <property type="protein sequence ID" value="HORVU.MOREX.r3.2HG0105310.1"/>
    <property type="gene ID" value="HORVU.MOREX.r3.2HG0105310"/>
</dbReference>
<evidence type="ECO:0008006" key="7">
    <source>
        <dbReference type="Google" id="ProtNLM"/>
    </source>
</evidence>
<dbReference type="SMR" id="A0A8I6WQK7"/>
<reference evidence="5" key="3">
    <citation type="submission" date="2022-01" db="UniProtKB">
        <authorList>
            <consortium name="EnsemblPlants"/>
        </authorList>
    </citation>
    <scope>IDENTIFICATION</scope>
    <source>
        <strain evidence="5">subsp. vulgare</strain>
    </source>
</reference>
<dbReference type="SMART" id="SM00717">
    <property type="entry name" value="SANT"/>
    <property type="match status" value="1"/>
</dbReference>
<organism evidence="5 6">
    <name type="scientific">Hordeum vulgare subsp. vulgare</name>
    <name type="common">Domesticated barley</name>
    <dbReference type="NCBI Taxonomy" id="112509"/>
    <lineage>
        <taxon>Eukaryota</taxon>
        <taxon>Viridiplantae</taxon>
        <taxon>Streptophyta</taxon>
        <taxon>Embryophyta</taxon>
        <taxon>Tracheophyta</taxon>
        <taxon>Spermatophyta</taxon>
        <taxon>Magnoliopsida</taxon>
        <taxon>Liliopsida</taxon>
        <taxon>Poales</taxon>
        <taxon>Poaceae</taxon>
        <taxon>BOP clade</taxon>
        <taxon>Pooideae</taxon>
        <taxon>Triticodae</taxon>
        <taxon>Triticeae</taxon>
        <taxon>Hordeinae</taxon>
        <taxon>Hordeum</taxon>
    </lineage>
</organism>
<sequence>MLPERELDELIGHIPEIDWWCKLPRRGPRKRRIPLCMDRGWFLGNHFGDNSCPRDAPSGSDGRRPTRHWDPEEVNRLIAGVEKYGQSKWHMITREYFPDPDQTQRARTPGDLKDKWRNLRKPCQGDVQTRCYNPLKSRQIKRIKKILGIRDE</sequence>
<dbReference type="EnsemblPlants" id="HORVU.MOREX.r3.2HG0105310.1">
    <property type="protein sequence ID" value="HORVU.MOREX.r3.2HG0105310.1"/>
    <property type="gene ID" value="HORVU.MOREX.r3.2HG0105310"/>
</dbReference>
<dbReference type="AlphaFoldDB" id="A0A8I6WQK7"/>
<dbReference type="PANTHER" id="PTHR47122">
    <property type="entry name" value="MYB-LIKE DNA-BINDING DOMAIN CONTAINING PROTEIN, EXPRESSED"/>
    <property type="match status" value="1"/>
</dbReference>
<dbReference type="SUPFAM" id="SSF46689">
    <property type="entry name" value="Homeodomain-like"/>
    <property type="match status" value="1"/>
</dbReference>
<evidence type="ECO:0000313" key="5">
    <source>
        <dbReference type="EnsemblPlants" id="HORVU.MOREX.r3.2HG0105310.1"/>
    </source>
</evidence>
<dbReference type="PROSITE" id="PS51294">
    <property type="entry name" value="HTH_MYB"/>
    <property type="match status" value="1"/>
</dbReference>
<dbReference type="InterPro" id="IPR017930">
    <property type="entry name" value="Myb_dom"/>
</dbReference>
<dbReference type="InterPro" id="IPR001005">
    <property type="entry name" value="SANT/Myb"/>
</dbReference>
<accession>A0A8I6WQK7</accession>
<feature type="compositionally biased region" description="Basic and acidic residues" evidence="2">
    <location>
        <begin position="61"/>
        <end position="71"/>
    </location>
</feature>